<comment type="caution">
    <text evidence="2">The sequence shown here is derived from an EMBL/GenBank/DDBJ whole genome shotgun (WGS) entry which is preliminary data.</text>
</comment>
<gene>
    <name evidence="2" type="ORF">PIB30_020604</name>
</gene>
<evidence type="ECO:0000313" key="2">
    <source>
        <dbReference type="EMBL" id="MED6120412.1"/>
    </source>
</evidence>
<protein>
    <submittedName>
        <fullName evidence="2">Uncharacterized protein</fullName>
    </submittedName>
</protein>
<reference evidence="2 3" key="1">
    <citation type="journal article" date="2023" name="Plants (Basel)">
        <title>Bridging the Gap: Combining Genomics and Transcriptomics Approaches to Understand Stylosanthes scabra, an Orphan Legume from the Brazilian Caatinga.</title>
        <authorList>
            <person name="Ferreira-Neto J.R.C."/>
            <person name="da Silva M.D."/>
            <person name="Binneck E."/>
            <person name="de Melo N.F."/>
            <person name="da Silva R.H."/>
            <person name="de Melo A.L.T.M."/>
            <person name="Pandolfi V."/>
            <person name="Bustamante F.O."/>
            <person name="Brasileiro-Vidal A.C."/>
            <person name="Benko-Iseppon A.M."/>
        </authorList>
    </citation>
    <scope>NUCLEOTIDE SEQUENCE [LARGE SCALE GENOMIC DNA]</scope>
    <source>
        <tissue evidence="2">Leaves</tissue>
    </source>
</reference>
<dbReference type="Proteomes" id="UP001341840">
    <property type="component" value="Unassembled WGS sequence"/>
</dbReference>
<evidence type="ECO:0000313" key="3">
    <source>
        <dbReference type="Proteomes" id="UP001341840"/>
    </source>
</evidence>
<dbReference type="EMBL" id="JASCZI010030274">
    <property type="protein sequence ID" value="MED6120412.1"/>
    <property type="molecule type" value="Genomic_DNA"/>
</dbReference>
<feature type="compositionally biased region" description="Low complexity" evidence="1">
    <location>
        <begin position="150"/>
        <end position="168"/>
    </location>
</feature>
<evidence type="ECO:0000256" key="1">
    <source>
        <dbReference type="SAM" id="MobiDB-lite"/>
    </source>
</evidence>
<name>A0ABU6R8V8_9FABA</name>
<organism evidence="2 3">
    <name type="scientific">Stylosanthes scabra</name>
    <dbReference type="NCBI Taxonomy" id="79078"/>
    <lineage>
        <taxon>Eukaryota</taxon>
        <taxon>Viridiplantae</taxon>
        <taxon>Streptophyta</taxon>
        <taxon>Embryophyta</taxon>
        <taxon>Tracheophyta</taxon>
        <taxon>Spermatophyta</taxon>
        <taxon>Magnoliopsida</taxon>
        <taxon>eudicotyledons</taxon>
        <taxon>Gunneridae</taxon>
        <taxon>Pentapetalae</taxon>
        <taxon>rosids</taxon>
        <taxon>fabids</taxon>
        <taxon>Fabales</taxon>
        <taxon>Fabaceae</taxon>
        <taxon>Papilionoideae</taxon>
        <taxon>50 kb inversion clade</taxon>
        <taxon>dalbergioids sensu lato</taxon>
        <taxon>Dalbergieae</taxon>
        <taxon>Pterocarpus clade</taxon>
        <taxon>Stylosanthes</taxon>
    </lineage>
</organism>
<sequence length="168" mass="19212">MVVESLRWRRTEEGRRKEKRARKLECNDSMILSDAVNRRRLFELHRRCPILSLESRSSTPRRMSPLLGSSPISLRQLLHALRLLCSFSFICRIFVRMGEKPHVAATRDNTDLWQPGRELTAAIRGKVVLSSSICRRDIVVSSFPSTSCRLSPHPFSSMLSPSPSLSHN</sequence>
<keyword evidence="3" id="KW-1185">Reference proteome</keyword>
<proteinExistence type="predicted"/>
<accession>A0ABU6R8V8</accession>
<feature type="region of interest" description="Disordered" evidence="1">
    <location>
        <begin position="147"/>
        <end position="168"/>
    </location>
</feature>